<proteinExistence type="predicted"/>
<evidence type="ECO:0000313" key="1">
    <source>
        <dbReference type="EMBL" id="SFQ46209.1"/>
    </source>
</evidence>
<accession>A0A1I5YPL5</accession>
<evidence type="ECO:0000313" key="2">
    <source>
        <dbReference type="Proteomes" id="UP000243084"/>
    </source>
</evidence>
<dbReference type="RefSeq" id="WP_092434997.1">
    <property type="nucleotide sequence ID" value="NZ_FOXM01000023.1"/>
</dbReference>
<dbReference type="Proteomes" id="UP000243084">
    <property type="component" value="Unassembled WGS sequence"/>
</dbReference>
<dbReference type="EMBL" id="FOXM01000023">
    <property type="protein sequence ID" value="SFQ46209.1"/>
    <property type="molecule type" value="Genomic_DNA"/>
</dbReference>
<name>A0A1I5YPL5_9GAMM</name>
<gene>
    <name evidence="1" type="ORF">SAMN05216229_12328</name>
</gene>
<dbReference type="AlphaFoldDB" id="A0A1I5YPL5"/>
<protein>
    <submittedName>
        <fullName evidence="1">Uncharacterized protein</fullName>
    </submittedName>
</protein>
<dbReference type="OrthoDB" id="7005515at2"/>
<organism evidence="1 2">
    <name type="scientific">Geopseudomonas sagittaria</name>
    <dbReference type="NCBI Taxonomy" id="1135990"/>
    <lineage>
        <taxon>Bacteria</taxon>
        <taxon>Pseudomonadati</taxon>
        <taxon>Pseudomonadota</taxon>
        <taxon>Gammaproteobacteria</taxon>
        <taxon>Pseudomonadales</taxon>
        <taxon>Pseudomonadaceae</taxon>
        <taxon>Geopseudomonas</taxon>
    </lineage>
</organism>
<sequence length="181" mass="19903">MIYQSVISAVVRALAAETINSAGGCDFDAKVQQARIPGEISGKEGAFLVDCMVFGRLHSQLTSAKWDALVSKYSTHADRKREAVLRMAKAVQSPAGKRFIECAVVTWAYPKLPGAEGKRSTSVLPAGWYEMANWDDDGKPESTLRRWRGGIRRDLEREVSEALEAAQEILDIEELICSEAA</sequence>
<keyword evidence="2" id="KW-1185">Reference proteome</keyword>
<reference evidence="2" key="1">
    <citation type="submission" date="2016-10" db="EMBL/GenBank/DDBJ databases">
        <authorList>
            <person name="Varghese N."/>
            <person name="Submissions S."/>
        </authorList>
    </citation>
    <scope>NUCLEOTIDE SEQUENCE [LARGE SCALE GENOMIC DNA]</scope>
    <source>
        <strain evidence="2">JCM 18195</strain>
    </source>
</reference>